<protein>
    <submittedName>
        <fullName evidence="1">Uncharacterized protein</fullName>
    </submittedName>
</protein>
<dbReference type="Pfam" id="PF24389">
    <property type="entry name" value="ORC-CDC6-like"/>
    <property type="match status" value="1"/>
</dbReference>
<accession>A0ABS2CQD3</accession>
<name>A0ABS2CQD3_9MICO</name>
<dbReference type="Proteomes" id="UP001430172">
    <property type="component" value="Unassembled WGS sequence"/>
</dbReference>
<organism evidence="1 2">
    <name type="scientific">Phycicoccus sonneratiae</name>
    <dbReference type="NCBI Taxonomy" id="2807628"/>
    <lineage>
        <taxon>Bacteria</taxon>
        <taxon>Bacillati</taxon>
        <taxon>Actinomycetota</taxon>
        <taxon>Actinomycetes</taxon>
        <taxon>Micrococcales</taxon>
        <taxon>Intrasporangiaceae</taxon>
        <taxon>Phycicoccus</taxon>
    </lineage>
</organism>
<keyword evidence="2" id="KW-1185">Reference proteome</keyword>
<evidence type="ECO:0000313" key="1">
    <source>
        <dbReference type="EMBL" id="MBM6402045.1"/>
    </source>
</evidence>
<proteinExistence type="predicted"/>
<dbReference type="InterPro" id="IPR056955">
    <property type="entry name" value="ORC-CDC6-like"/>
</dbReference>
<evidence type="ECO:0000313" key="2">
    <source>
        <dbReference type="Proteomes" id="UP001430172"/>
    </source>
</evidence>
<dbReference type="EMBL" id="JAFDVD010000020">
    <property type="protein sequence ID" value="MBM6402045.1"/>
    <property type="molecule type" value="Genomic_DNA"/>
</dbReference>
<gene>
    <name evidence="1" type="ORF">JQN70_16725</name>
</gene>
<reference evidence="1" key="1">
    <citation type="submission" date="2021-02" db="EMBL/GenBank/DDBJ databases">
        <title>Phycicoccus sp. MQZ13P-5T, whole genome shotgun sequence.</title>
        <authorList>
            <person name="Tuo L."/>
        </authorList>
    </citation>
    <scope>NUCLEOTIDE SEQUENCE</scope>
    <source>
        <strain evidence="1">MQZ13P-5</strain>
    </source>
</reference>
<comment type="caution">
    <text evidence="1">The sequence shown here is derived from an EMBL/GenBank/DDBJ whole genome shotgun (WGS) entry which is preliminary data.</text>
</comment>
<sequence length="461" mass="51499">MEASLNNAADDPFGSLSLLGAPLYGLVTALQSVPEIAGKPIFLLLDEYENLQDYQQRIVNTLVRHAGDTRLTYKVGVRELGLRQHGTLAEEEFISEPADYASIDIARRLVADDFSRFAQEVCGARLSVLAQALSIPAVGLEELFPTLSEADEAILLGAERRVNQALSRMPQTELSASALREFQSLPLAEQWLVVYWQSGHPELRLGDLIADRLQRTKEWENRKNNYLYASLFTLSTGRGAAKKRYAGWDLLCSVSEGNVRYLLQILEAALRSSIGEKGELPTALSARQQSDALVEVGRKRVYELQGFSNHGRAISRLILALGRLFQVMAAHPEGHAPEVNQFRVTGLEELNPSAEYVREILRAGVMHAALVRFPGDKRRGVSGEVREYDYRPHPIFSAFFQYSHRSKRRLTLTPSQIRSLIETPRKGIDDVLASQNRSPISALDSLPDQLLLLEDFYLDGD</sequence>